<reference evidence="1 2" key="1">
    <citation type="submission" date="2024-02" db="EMBL/GenBank/DDBJ databases">
        <title>Comparative Genomic Analysis of Flavobacterium Species Causing Columnaris Disease of Freshwater Fish in Thailand: Insights into Virulence and Resistance Mechanisms.</title>
        <authorList>
            <person name="Nguyen D."/>
            <person name="Chokmangmeepisarn P."/>
            <person name="Khianchaikhan K."/>
            <person name="Morishita M."/>
            <person name="Bunnoy A."/>
            <person name="Rodkhum C."/>
        </authorList>
    </citation>
    <scope>NUCLEOTIDE SEQUENCE [LARGE SCALE GENOMIC DNA]</scope>
    <source>
        <strain evidence="1 2">CNRT2201</strain>
    </source>
</reference>
<dbReference type="RefSeq" id="WP_123867207.1">
    <property type="nucleotide sequence ID" value="NZ_JAZGZP010000010.1"/>
</dbReference>
<evidence type="ECO:0000313" key="2">
    <source>
        <dbReference type="Proteomes" id="UP001621706"/>
    </source>
</evidence>
<dbReference type="EMBL" id="JAZGZP010000010">
    <property type="protein sequence ID" value="MFK7000813.1"/>
    <property type="molecule type" value="Genomic_DNA"/>
</dbReference>
<evidence type="ECO:0000313" key="1">
    <source>
        <dbReference type="EMBL" id="MFK7000813.1"/>
    </source>
</evidence>
<dbReference type="Proteomes" id="UP001621706">
    <property type="component" value="Unassembled WGS sequence"/>
</dbReference>
<protein>
    <recommendedName>
        <fullName evidence="3">Peptidase C39-like domain-containing protein</fullName>
    </recommendedName>
</protein>
<keyword evidence="2" id="KW-1185">Reference proteome</keyword>
<comment type="caution">
    <text evidence="1">The sequence shown here is derived from an EMBL/GenBank/DDBJ whole genome shotgun (WGS) entry which is preliminary data.</text>
</comment>
<evidence type="ECO:0008006" key="3">
    <source>
        <dbReference type="Google" id="ProtNLM"/>
    </source>
</evidence>
<name>A0ABW8P8W4_9FLAO</name>
<sequence length="263" mass="30283">MPYLANQKNTPLCGMAAINYLLAKQNFDLYEKFVKELHRTGYFKFKNYIVDVEKSSKHLLEMNPLVNKLYPSDYQGIMPYCDWISFSSIRNQENALRDYDGEDDFGLDGATLPNEIVKLMKGILGYTNVVDNSNLAFNKGTLPWDGEDCSAREIAKMEELKNQGYSVVMLINTKMINYVTEKVNGKLQIKMKKTDTGKLRKEMGVKSGFFSTIEHWVVFEEIIGGTINADEFDFKIFTWGELRDVIIEPEVFSTNYYGYVYGK</sequence>
<accession>A0ABW8P8W4</accession>
<organism evidence="1 2">
    <name type="scientific">Flavobacterium oreochromis</name>
    <dbReference type="NCBI Taxonomy" id="2906078"/>
    <lineage>
        <taxon>Bacteria</taxon>
        <taxon>Pseudomonadati</taxon>
        <taxon>Bacteroidota</taxon>
        <taxon>Flavobacteriia</taxon>
        <taxon>Flavobacteriales</taxon>
        <taxon>Flavobacteriaceae</taxon>
        <taxon>Flavobacterium</taxon>
    </lineage>
</organism>
<gene>
    <name evidence="1" type="ORF">V3I07_07885</name>
</gene>
<proteinExistence type="predicted"/>